<evidence type="ECO:0000313" key="2">
    <source>
        <dbReference type="EMBL" id="KIW32052.1"/>
    </source>
</evidence>
<feature type="region of interest" description="Disordered" evidence="1">
    <location>
        <begin position="332"/>
        <end position="368"/>
    </location>
</feature>
<dbReference type="VEuPathDB" id="FungiDB:PV07_03627"/>
<feature type="region of interest" description="Disordered" evidence="1">
    <location>
        <begin position="297"/>
        <end position="318"/>
    </location>
</feature>
<feature type="compositionally biased region" description="Basic and acidic residues" evidence="1">
    <location>
        <begin position="201"/>
        <end position="211"/>
    </location>
</feature>
<proteinExistence type="predicted"/>
<feature type="compositionally biased region" description="Polar residues" evidence="1">
    <location>
        <begin position="212"/>
        <end position="224"/>
    </location>
</feature>
<dbReference type="Proteomes" id="UP000054466">
    <property type="component" value="Unassembled WGS sequence"/>
</dbReference>
<gene>
    <name evidence="2" type="ORF">PV07_03627</name>
</gene>
<accession>A0A0D2B348</accession>
<name>A0A0D2B348_9EURO</name>
<evidence type="ECO:0000313" key="3">
    <source>
        <dbReference type="Proteomes" id="UP000054466"/>
    </source>
</evidence>
<dbReference type="GeneID" id="27342821"/>
<organism evidence="2 3">
    <name type="scientific">Cladophialophora immunda</name>
    <dbReference type="NCBI Taxonomy" id="569365"/>
    <lineage>
        <taxon>Eukaryota</taxon>
        <taxon>Fungi</taxon>
        <taxon>Dikarya</taxon>
        <taxon>Ascomycota</taxon>
        <taxon>Pezizomycotina</taxon>
        <taxon>Eurotiomycetes</taxon>
        <taxon>Chaetothyriomycetidae</taxon>
        <taxon>Chaetothyriales</taxon>
        <taxon>Herpotrichiellaceae</taxon>
        <taxon>Cladophialophora</taxon>
    </lineage>
</organism>
<feature type="region of interest" description="Disordered" evidence="1">
    <location>
        <begin position="44"/>
        <end position="74"/>
    </location>
</feature>
<dbReference type="RefSeq" id="XP_016252268.1">
    <property type="nucleotide sequence ID" value="XM_016390366.1"/>
</dbReference>
<sequence length="540" mass="59380">MLAYPGTALPKLKRCLAELLRTCVHPPSLLLRVEHVFGKAHAGSHRNAVDRDDEQEYDPDKIPIAGDDDHDHETAQGSDNTWCFRFAVSDGHLQIQAVLAPALLCRANQLGDLQRGDVIEVLRFQVRSAPRLSGKGRVIYLGIQDCAWVGRDRETVETSEEKDGLELEGGFLREEQDEMFHRKQHASRDDLTAASGRGGSKRRDASDRDNRAQASKKTQSNPKSSKPAHKVSQDASEDDTDDDQGFDTIFVSQSRLDQRRDALRQIQQQVSMEENTGGQLQPRGECNQEAAQGHFATTPFLLTSNRSPRENGNDDGIDSIPEALAAHNHSPIALPHHRPTDHTGSTTDLAPPVQDEGPSTRPPNTMSAAPIDSLASLLALPVQKGYSCTILALISWVSPSLIHRPNTPFPPKRHIKIHDPSISHRTSGITVAVFVDAQRFLPAVGTVALFRGLVMHRLRRGAAEGESDVILNKYPAKTGSQKAEDEGAELAGARDGEGEVDGQGQGEWFICDEARLVGMGFDVQRIKVWWEQRLAARNAK</sequence>
<dbReference type="HOGENOM" id="CLU_571273_0_0_1"/>
<feature type="compositionally biased region" description="Acidic residues" evidence="1">
    <location>
        <begin position="235"/>
        <end position="245"/>
    </location>
</feature>
<reference evidence="2 3" key="1">
    <citation type="submission" date="2015-01" db="EMBL/GenBank/DDBJ databases">
        <title>The Genome Sequence of Cladophialophora immunda CBS83496.</title>
        <authorList>
            <consortium name="The Broad Institute Genomics Platform"/>
            <person name="Cuomo C."/>
            <person name="de Hoog S."/>
            <person name="Gorbushina A."/>
            <person name="Stielow B."/>
            <person name="Teixiera M."/>
            <person name="Abouelleil A."/>
            <person name="Chapman S.B."/>
            <person name="Priest M."/>
            <person name="Young S.K."/>
            <person name="Wortman J."/>
            <person name="Nusbaum C."/>
            <person name="Birren B."/>
        </authorList>
    </citation>
    <scope>NUCLEOTIDE SEQUENCE [LARGE SCALE GENOMIC DNA]</scope>
    <source>
        <strain evidence="2 3">CBS 83496</strain>
    </source>
</reference>
<dbReference type="OrthoDB" id="1918685at2759"/>
<evidence type="ECO:0000256" key="1">
    <source>
        <dbReference type="SAM" id="MobiDB-lite"/>
    </source>
</evidence>
<feature type="compositionally biased region" description="Basic and acidic residues" evidence="1">
    <location>
        <begin position="179"/>
        <end position="191"/>
    </location>
</feature>
<dbReference type="EMBL" id="KN847041">
    <property type="protein sequence ID" value="KIW32052.1"/>
    <property type="molecule type" value="Genomic_DNA"/>
</dbReference>
<feature type="region of interest" description="Disordered" evidence="1">
    <location>
        <begin position="478"/>
        <end position="502"/>
    </location>
</feature>
<feature type="region of interest" description="Disordered" evidence="1">
    <location>
        <begin position="179"/>
        <end position="245"/>
    </location>
</feature>
<dbReference type="AlphaFoldDB" id="A0A0D2B348"/>
<protein>
    <submittedName>
        <fullName evidence="2">Uncharacterized protein</fullName>
    </submittedName>
</protein>
<keyword evidence="3" id="KW-1185">Reference proteome</keyword>